<dbReference type="EMBL" id="QZBS01000523">
    <property type="protein sequence ID" value="THZ61912.1"/>
    <property type="molecule type" value="Genomic_DNA"/>
</dbReference>
<dbReference type="PANTHER" id="PTHR48051:SF46">
    <property type="entry name" value="LEUCINE RICH REPEAT-CONTAINING DOMAIN PROTEIN"/>
    <property type="match status" value="1"/>
</dbReference>
<name>A0A4S9QXF4_AURPU</name>
<keyword evidence="1" id="KW-0433">Leucine-rich repeat</keyword>
<evidence type="ECO:0000313" key="3">
    <source>
        <dbReference type="EMBL" id="THZ61912.1"/>
    </source>
</evidence>
<proteinExistence type="predicted"/>
<protein>
    <recommendedName>
        <fullName evidence="5">L domain-like protein</fullName>
    </recommendedName>
</protein>
<dbReference type="PROSITE" id="PS51450">
    <property type="entry name" value="LRR"/>
    <property type="match status" value="1"/>
</dbReference>
<dbReference type="InterPro" id="IPR003591">
    <property type="entry name" value="Leu-rich_rpt_typical-subtyp"/>
</dbReference>
<dbReference type="Proteomes" id="UP000309734">
    <property type="component" value="Unassembled WGS sequence"/>
</dbReference>
<dbReference type="SUPFAM" id="SSF52058">
    <property type="entry name" value="L domain-like"/>
    <property type="match status" value="1"/>
</dbReference>
<gene>
    <name evidence="3" type="ORF">D6C85_09409</name>
</gene>
<organism evidence="3 4">
    <name type="scientific">Aureobasidium pullulans</name>
    <name type="common">Black yeast</name>
    <name type="synonym">Pullularia pullulans</name>
    <dbReference type="NCBI Taxonomy" id="5580"/>
    <lineage>
        <taxon>Eukaryota</taxon>
        <taxon>Fungi</taxon>
        <taxon>Dikarya</taxon>
        <taxon>Ascomycota</taxon>
        <taxon>Pezizomycotina</taxon>
        <taxon>Dothideomycetes</taxon>
        <taxon>Dothideomycetidae</taxon>
        <taxon>Dothideales</taxon>
        <taxon>Saccotheciaceae</taxon>
        <taxon>Aureobasidium</taxon>
    </lineage>
</organism>
<dbReference type="InterPro" id="IPR032675">
    <property type="entry name" value="LRR_dom_sf"/>
</dbReference>
<evidence type="ECO:0000256" key="1">
    <source>
        <dbReference type="ARBA" id="ARBA00022614"/>
    </source>
</evidence>
<reference evidence="3 4" key="1">
    <citation type="submission" date="2018-10" db="EMBL/GenBank/DDBJ databases">
        <title>Fifty Aureobasidium pullulans genomes reveal a recombining polyextremotolerant generalist.</title>
        <authorList>
            <person name="Gostincar C."/>
            <person name="Turk M."/>
            <person name="Zajc J."/>
            <person name="Gunde-Cimerman N."/>
        </authorList>
    </citation>
    <scope>NUCLEOTIDE SEQUENCE [LARGE SCALE GENOMIC DNA]</scope>
    <source>
        <strain evidence="3 4">EXF-3519</strain>
    </source>
</reference>
<sequence>MASNHGEASSMKQAANTEDLMALAKSALAETEEKQLAALDGGAQLPFGYGTQPGDTLDLSDKGVRVLPIELINLIRDRVESRSYILLKSTVPESSPQQAQCLPRAGMKKPMSAGVYQSNNAKVFHLRKLQILDLSHNNISTVPDDVGLMYSLMFLAIESNQIKRLPTCMGEMSRLQKLKVGSKSMEFPPPEVFVPNPLGASPGGPPVEEARQICSQVKLFLREYKQREMLGRETPDLR</sequence>
<dbReference type="InterPro" id="IPR050216">
    <property type="entry name" value="LRR_domain-containing"/>
</dbReference>
<evidence type="ECO:0000256" key="2">
    <source>
        <dbReference type="ARBA" id="ARBA00022737"/>
    </source>
</evidence>
<accession>A0A4S9QXF4</accession>
<dbReference type="GO" id="GO:0005737">
    <property type="term" value="C:cytoplasm"/>
    <property type="evidence" value="ECO:0007669"/>
    <property type="project" value="TreeGrafter"/>
</dbReference>
<comment type="caution">
    <text evidence="3">The sequence shown here is derived from an EMBL/GenBank/DDBJ whole genome shotgun (WGS) entry which is preliminary data.</text>
</comment>
<dbReference type="InterPro" id="IPR001611">
    <property type="entry name" value="Leu-rich_rpt"/>
</dbReference>
<dbReference type="AlphaFoldDB" id="A0A4S9QXF4"/>
<dbReference type="Gene3D" id="3.80.10.10">
    <property type="entry name" value="Ribonuclease Inhibitor"/>
    <property type="match status" value="1"/>
</dbReference>
<keyword evidence="2" id="KW-0677">Repeat</keyword>
<dbReference type="PANTHER" id="PTHR48051">
    <property type="match status" value="1"/>
</dbReference>
<dbReference type="Pfam" id="PF13855">
    <property type="entry name" value="LRR_8"/>
    <property type="match status" value="1"/>
</dbReference>
<evidence type="ECO:0000313" key="4">
    <source>
        <dbReference type="Proteomes" id="UP000309734"/>
    </source>
</evidence>
<dbReference type="SMART" id="SM00369">
    <property type="entry name" value="LRR_TYP"/>
    <property type="match status" value="2"/>
</dbReference>
<evidence type="ECO:0008006" key="5">
    <source>
        <dbReference type="Google" id="ProtNLM"/>
    </source>
</evidence>